<dbReference type="EMBL" id="JAEVFJ010000051">
    <property type="protein sequence ID" value="KAH8081994.1"/>
    <property type="molecule type" value="Genomic_DNA"/>
</dbReference>
<dbReference type="PANTHER" id="PTHR43829:SF9">
    <property type="entry name" value="AQUAPORIN-9"/>
    <property type="match status" value="1"/>
</dbReference>
<dbReference type="SUPFAM" id="SSF81338">
    <property type="entry name" value="Aquaporin-like"/>
    <property type="match status" value="1"/>
</dbReference>
<keyword evidence="12" id="KW-1185">Reference proteome</keyword>
<dbReference type="GO" id="GO:0015250">
    <property type="term" value="F:water channel activity"/>
    <property type="evidence" value="ECO:0007669"/>
    <property type="project" value="TreeGrafter"/>
</dbReference>
<dbReference type="PRINTS" id="PR00783">
    <property type="entry name" value="MINTRINSICP"/>
</dbReference>
<accession>A0A8K0UEL4</accession>
<evidence type="ECO:0000313" key="12">
    <source>
        <dbReference type="Proteomes" id="UP000813824"/>
    </source>
</evidence>
<comment type="caution">
    <text evidence="11">The sequence shown here is derived from an EMBL/GenBank/DDBJ whole genome shotgun (WGS) entry which is preliminary data.</text>
</comment>
<dbReference type="InterPro" id="IPR022357">
    <property type="entry name" value="MIP_CS"/>
</dbReference>
<comment type="similarity">
    <text evidence="2 9">Belongs to the MIP/aquaporin (TC 1.A.8) family.</text>
</comment>
<feature type="transmembrane region" description="Helical" evidence="10">
    <location>
        <begin position="158"/>
        <end position="176"/>
    </location>
</feature>
<comment type="catalytic activity">
    <reaction evidence="8">
        <text>H2O(in) = H2O(out)</text>
        <dbReference type="Rhea" id="RHEA:29667"/>
        <dbReference type="ChEBI" id="CHEBI:15377"/>
    </reaction>
</comment>
<feature type="transmembrane region" description="Helical" evidence="10">
    <location>
        <begin position="188"/>
        <end position="206"/>
    </location>
</feature>
<dbReference type="NCBIfam" id="TIGR00861">
    <property type="entry name" value="MIP"/>
    <property type="match status" value="1"/>
</dbReference>
<gene>
    <name evidence="11" type="ORF">BXZ70DRAFT_630867</name>
</gene>
<feature type="transmembrane region" description="Helical" evidence="10">
    <location>
        <begin position="15"/>
        <end position="35"/>
    </location>
</feature>
<protein>
    <submittedName>
        <fullName evidence="11">Aquaporin</fullName>
    </submittedName>
</protein>
<dbReference type="InterPro" id="IPR050363">
    <property type="entry name" value="MIP/Aquaporin"/>
</dbReference>
<evidence type="ECO:0000256" key="5">
    <source>
        <dbReference type="ARBA" id="ARBA00022737"/>
    </source>
</evidence>
<dbReference type="Proteomes" id="UP000813824">
    <property type="component" value="Unassembled WGS sequence"/>
</dbReference>
<feature type="transmembrane region" description="Helical" evidence="10">
    <location>
        <begin position="97"/>
        <end position="119"/>
    </location>
</feature>
<dbReference type="AlphaFoldDB" id="A0A8K0UEL4"/>
<keyword evidence="3 9" id="KW-0813">Transport</keyword>
<comment type="subcellular location">
    <subcellularLocation>
        <location evidence="1">Membrane</location>
        <topology evidence="1">Multi-pass membrane protein</topology>
    </subcellularLocation>
</comment>
<keyword evidence="5" id="KW-0677">Repeat</keyword>
<feature type="transmembrane region" description="Helical" evidence="10">
    <location>
        <begin position="239"/>
        <end position="259"/>
    </location>
</feature>
<keyword evidence="7 10" id="KW-0472">Membrane</keyword>
<keyword evidence="6 10" id="KW-1133">Transmembrane helix</keyword>
<dbReference type="Gene3D" id="1.20.1080.10">
    <property type="entry name" value="Glycerol uptake facilitator protein"/>
    <property type="match status" value="1"/>
</dbReference>
<proteinExistence type="inferred from homology"/>
<dbReference type="OrthoDB" id="3222at2759"/>
<evidence type="ECO:0000256" key="1">
    <source>
        <dbReference type="ARBA" id="ARBA00004141"/>
    </source>
</evidence>
<dbReference type="CDD" id="cd00333">
    <property type="entry name" value="MIP"/>
    <property type="match status" value="1"/>
</dbReference>
<dbReference type="PROSITE" id="PS00221">
    <property type="entry name" value="MIP"/>
    <property type="match status" value="1"/>
</dbReference>
<dbReference type="FunFam" id="1.20.1080.10:FF:000027">
    <property type="entry name" value="MIP aquaporin"/>
    <property type="match status" value="1"/>
</dbReference>
<evidence type="ECO:0000256" key="9">
    <source>
        <dbReference type="RuleBase" id="RU000477"/>
    </source>
</evidence>
<dbReference type="Pfam" id="PF00230">
    <property type="entry name" value="MIP"/>
    <property type="match status" value="1"/>
</dbReference>
<evidence type="ECO:0000256" key="2">
    <source>
        <dbReference type="ARBA" id="ARBA00006175"/>
    </source>
</evidence>
<name>A0A8K0UEL4_9AGAR</name>
<dbReference type="GO" id="GO:0015254">
    <property type="term" value="F:glycerol channel activity"/>
    <property type="evidence" value="ECO:0007669"/>
    <property type="project" value="TreeGrafter"/>
</dbReference>
<organism evidence="11 12">
    <name type="scientific">Cristinia sonorae</name>
    <dbReference type="NCBI Taxonomy" id="1940300"/>
    <lineage>
        <taxon>Eukaryota</taxon>
        <taxon>Fungi</taxon>
        <taxon>Dikarya</taxon>
        <taxon>Basidiomycota</taxon>
        <taxon>Agaricomycotina</taxon>
        <taxon>Agaricomycetes</taxon>
        <taxon>Agaricomycetidae</taxon>
        <taxon>Agaricales</taxon>
        <taxon>Pleurotineae</taxon>
        <taxon>Stephanosporaceae</taxon>
        <taxon>Cristinia</taxon>
    </lineage>
</organism>
<evidence type="ECO:0000256" key="4">
    <source>
        <dbReference type="ARBA" id="ARBA00022692"/>
    </source>
</evidence>
<evidence type="ECO:0000256" key="10">
    <source>
        <dbReference type="SAM" id="Phobius"/>
    </source>
</evidence>
<evidence type="ECO:0000313" key="11">
    <source>
        <dbReference type="EMBL" id="KAH8081994.1"/>
    </source>
</evidence>
<dbReference type="InterPro" id="IPR023271">
    <property type="entry name" value="Aquaporin-like"/>
</dbReference>
<evidence type="ECO:0000256" key="6">
    <source>
        <dbReference type="ARBA" id="ARBA00022989"/>
    </source>
</evidence>
<dbReference type="GO" id="GO:0005886">
    <property type="term" value="C:plasma membrane"/>
    <property type="evidence" value="ECO:0007669"/>
    <property type="project" value="TreeGrafter"/>
</dbReference>
<feature type="transmembrane region" description="Helical" evidence="10">
    <location>
        <begin position="56"/>
        <end position="77"/>
    </location>
</feature>
<dbReference type="InterPro" id="IPR000425">
    <property type="entry name" value="MIP"/>
</dbReference>
<keyword evidence="4 9" id="KW-0812">Transmembrane</keyword>
<dbReference type="PANTHER" id="PTHR43829">
    <property type="entry name" value="AQUAPORIN OR AQUAGLYCEROPORIN RELATED"/>
    <property type="match status" value="1"/>
</dbReference>
<evidence type="ECO:0000256" key="3">
    <source>
        <dbReference type="ARBA" id="ARBA00022448"/>
    </source>
</evidence>
<evidence type="ECO:0000256" key="7">
    <source>
        <dbReference type="ARBA" id="ARBA00023136"/>
    </source>
</evidence>
<evidence type="ECO:0000256" key="8">
    <source>
        <dbReference type="ARBA" id="ARBA00034651"/>
    </source>
</evidence>
<sequence length="301" mass="32335">MFSLVNTSGAIREPLAEFFGVMILVVFGCGTNIMVSTTSNTAVAASPKGDWLSINFGWGCATAMGIWVSGGISGGHINPAVTLAFAVFRDFPWRKVPAYIAAQVAGGFVGAGLVYANYIHAIDLVEGSRHIRTVPPESPGTAGYFGTYAAPYMSNGSALYDEFLGTMVLLICVCALTDTRNGPPPPGLVPLAIFLLILVIGIALGYQTGYAINPARDFGPRLFTAMMYSRKVFTFRRQYWLWCPILGTILGAQFGIFLYDTFIFTGNETIINRPNKAARAAHLHAMNTETRKPPAGTAVDP</sequence>
<reference evidence="11" key="1">
    <citation type="journal article" date="2021" name="New Phytol.">
        <title>Evolutionary innovations through gain and loss of genes in the ectomycorrhizal Boletales.</title>
        <authorList>
            <person name="Wu G."/>
            <person name="Miyauchi S."/>
            <person name="Morin E."/>
            <person name="Kuo A."/>
            <person name="Drula E."/>
            <person name="Varga T."/>
            <person name="Kohler A."/>
            <person name="Feng B."/>
            <person name="Cao Y."/>
            <person name="Lipzen A."/>
            <person name="Daum C."/>
            <person name="Hundley H."/>
            <person name="Pangilinan J."/>
            <person name="Johnson J."/>
            <person name="Barry K."/>
            <person name="LaButti K."/>
            <person name="Ng V."/>
            <person name="Ahrendt S."/>
            <person name="Min B."/>
            <person name="Choi I.G."/>
            <person name="Park H."/>
            <person name="Plett J.M."/>
            <person name="Magnuson J."/>
            <person name="Spatafora J.W."/>
            <person name="Nagy L.G."/>
            <person name="Henrissat B."/>
            <person name="Grigoriev I.V."/>
            <person name="Yang Z.L."/>
            <person name="Xu J."/>
            <person name="Martin F.M."/>
        </authorList>
    </citation>
    <scope>NUCLEOTIDE SEQUENCE</scope>
    <source>
        <strain evidence="11">KKN 215</strain>
    </source>
</reference>